<accession>A0A835QYE8</accession>
<keyword evidence="2" id="KW-1185">Reference proteome</keyword>
<sequence length="127" mass="13636">MEIGKKKSKLSAWYKNLFQNQCPCHANSIISSGTSFLSGRNQNAKAVIAKTPVFIAHGNAKNNFAIRNVNVNPATTTMLSAADRTSAGNISLGTIQTSGHHDLALVEKLGLEDTTNGGQLDERYHPV</sequence>
<organism evidence="1 2">
    <name type="scientific">Vanilla planifolia</name>
    <name type="common">Vanilla</name>
    <dbReference type="NCBI Taxonomy" id="51239"/>
    <lineage>
        <taxon>Eukaryota</taxon>
        <taxon>Viridiplantae</taxon>
        <taxon>Streptophyta</taxon>
        <taxon>Embryophyta</taxon>
        <taxon>Tracheophyta</taxon>
        <taxon>Spermatophyta</taxon>
        <taxon>Magnoliopsida</taxon>
        <taxon>Liliopsida</taxon>
        <taxon>Asparagales</taxon>
        <taxon>Orchidaceae</taxon>
        <taxon>Vanilloideae</taxon>
        <taxon>Vanilleae</taxon>
        <taxon>Vanilla</taxon>
    </lineage>
</organism>
<dbReference type="OrthoDB" id="2020070at2759"/>
<evidence type="ECO:0000313" key="1">
    <source>
        <dbReference type="EMBL" id="KAG0476082.1"/>
    </source>
</evidence>
<name>A0A835QYE8_VANPL</name>
<comment type="caution">
    <text evidence="1">The sequence shown here is derived from an EMBL/GenBank/DDBJ whole genome shotgun (WGS) entry which is preliminary data.</text>
</comment>
<dbReference type="Proteomes" id="UP000636800">
    <property type="component" value="Chromosome 6"/>
</dbReference>
<reference evidence="1 2" key="1">
    <citation type="journal article" date="2020" name="Nat. Food">
        <title>A phased Vanilla planifolia genome enables genetic improvement of flavour and production.</title>
        <authorList>
            <person name="Hasing T."/>
            <person name="Tang H."/>
            <person name="Brym M."/>
            <person name="Khazi F."/>
            <person name="Huang T."/>
            <person name="Chambers A.H."/>
        </authorList>
    </citation>
    <scope>NUCLEOTIDE SEQUENCE [LARGE SCALE GENOMIC DNA]</scope>
    <source>
        <tissue evidence="1">Leaf</tissue>
    </source>
</reference>
<dbReference type="EMBL" id="JADCNL010000006">
    <property type="protein sequence ID" value="KAG0476082.1"/>
    <property type="molecule type" value="Genomic_DNA"/>
</dbReference>
<protein>
    <submittedName>
        <fullName evidence="1">Uncharacterized protein</fullName>
    </submittedName>
</protein>
<gene>
    <name evidence="1" type="ORF">HPP92_012923</name>
</gene>
<proteinExistence type="predicted"/>
<dbReference type="AlphaFoldDB" id="A0A835QYE8"/>
<evidence type="ECO:0000313" key="2">
    <source>
        <dbReference type="Proteomes" id="UP000636800"/>
    </source>
</evidence>